<accession>A0ABN3XG48</accession>
<dbReference type="Proteomes" id="UP001500403">
    <property type="component" value="Unassembled WGS sequence"/>
</dbReference>
<evidence type="ECO:0000256" key="1">
    <source>
        <dbReference type="SAM" id="MobiDB-lite"/>
    </source>
</evidence>
<keyword evidence="3" id="KW-1185">Reference proteome</keyword>
<evidence type="ECO:0000313" key="3">
    <source>
        <dbReference type="Proteomes" id="UP001500403"/>
    </source>
</evidence>
<protein>
    <submittedName>
        <fullName evidence="2">Uncharacterized protein</fullName>
    </submittedName>
</protein>
<comment type="caution">
    <text evidence="2">The sequence shown here is derived from an EMBL/GenBank/DDBJ whole genome shotgun (WGS) entry which is preliminary data.</text>
</comment>
<proteinExistence type="predicted"/>
<name>A0ABN3XG48_9ACTN</name>
<dbReference type="RefSeq" id="WP_344497335.1">
    <property type="nucleotide sequence ID" value="NZ_BAAAUD010000044.1"/>
</dbReference>
<gene>
    <name evidence="2" type="ORF">GCM10010446_44850</name>
</gene>
<evidence type="ECO:0000313" key="2">
    <source>
        <dbReference type="EMBL" id="GAA2954881.1"/>
    </source>
</evidence>
<sequence length="73" mass="8007">MNTFGIVEDPPIYQNLVKEFGDVLAASREAAEQTQLRARQALDFTGGGSPQLESWERRTFSAFGERPGTGSES</sequence>
<feature type="region of interest" description="Disordered" evidence="1">
    <location>
        <begin position="41"/>
        <end position="73"/>
    </location>
</feature>
<dbReference type="EMBL" id="BAAAUD010000044">
    <property type="protein sequence ID" value="GAA2954881.1"/>
    <property type="molecule type" value="Genomic_DNA"/>
</dbReference>
<reference evidence="2 3" key="1">
    <citation type="journal article" date="2019" name="Int. J. Syst. Evol. Microbiol.">
        <title>The Global Catalogue of Microorganisms (GCM) 10K type strain sequencing project: providing services to taxonomists for standard genome sequencing and annotation.</title>
        <authorList>
            <consortium name="The Broad Institute Genomics Platform"/>
            <consortium name="The Broad Institute Genome Sequencing Center for Infectious Disease"/>
            <person name="Wu L."/>
            <person name="Ma J."/>
        </authorList>
    </citation>
    <scope>NUCLEOTIDE SEQUENCE [LARGE SCALE GENOMIC DNA]</scope>
    <source>
        <strain evidence="2 3">JCM 9088</strain>
    </source>
</reference>
<organism evidence="2 3">
    <name type="scientific">Streptomyces enissocaesilis</name>
    <dbReference type="NCBI Taxonomy" id="332589"/>
    <lineage>
        <taxon>Bacteria</taxon>
        <taxon>Bacillati</taxon>
        <taxon>Actinomycetota</taxon>
        <taxon>Actinomycetes</taxon>
        <taxon>Kitasatosporales</taxon>
        <taxon>Streptomycetaceae</taxon>
        <taxon>Streptomyces</taxon>
        <taxon>Streptomyces rochei group</taxon>
    </lineage>
</organism>